<evidence type="ECO:0000313" key="2">
    <source>
        <dbReference type="EMBL" id="MBN9670406.1"/>
    </source>
</evidence>
<evidence type="ECO:0000259" key="1">
    <source>
        <dbReference type="PROSITE" id="PS51664"/>
    </source>
</evidence>
<proteinExistence type="predicted"/>
<dbReference type="Gene3D" id="3.30.40.250">
    <property type="match status" value="1"/>
</dbReference>
<accession>A0A939IZU1</accession>
<feature type="domain" description="YcaO" evidence="1">
    <location>
        <begin position="97"/>
        <end position="460"/>
    </location>
</feature>
<gene>
    <name evidence="2" type="ORF">JF539_08660</name>
</gene>
<organism evidence="2 3">
    <name type="scientific">Roseibium aggregatum</name>
    <dbReference type="NCBI Taxonomy" id="187304"/>
    <lineage>
        <taxon>Bacteria</taxon>
        <taxon>Pseudomonadati</taxon>
        <taxon>Pseudomonadota</taxon>
        <taxon>Alphaproteobacteria</taxon>
        <taxon>Hyphomicrobiales</taxon>
        <taxon>Stappiaceae</taxon>
        <taxon>Roseibium</taxon>
    </lineage>
</organism>
<dbReference type="Gene3D" id="3.30.160.660">
    <property type="match status" value="1"/>
</dbReference>
<dbReference type="Pfam" id="PF02624">
    <property type="entry name" value="YcaO"/>
    <property type="match status" value="1"/>
</dbReference>
<sequence length="460" mass="50055">MSNEVPGGALNLKSQTIAGLRRVGLASATNADGEAVGLEFDAALSLFLPLLGSFDIKLVPLRRADDCPVRFCTGLLERDREAADENRSPVRPLPAGGQGATLRDAALSCLGELAERLSLYTLGATDDRVFQKDVEQSEVGLGSLLGFSQSQEVAVGEGLSGDVEGGGVGTVDWNRFTDLFVKVRRLGAKDTAQLPHYGVLFNAAGVKVGGLPGVASSIGCAVWTDLEGARERAFLELVERDAVAQMWYNRLGITSMEKEVLAAFLPEPFFTFLSGSKRRWNVFHVSTDLPAHVVLAVSHDRDGYGTAFGSAAGWSAASACRSALEEMLQAENSLELMANAYPDGKTPDRGLPRQLRYARQRSVFEDLPMTDMDRATETHLQEEFSYEALVQHCLERNLAVWEFNATRSDLNIPCVKLLSPDLCSWEPRFGKSRLFTGVVERGLRVSEATEAEFAARPFPF</sequence>
<dbReference type="PANTHER" id="PTHR37809">
    <property type="entry name" value="RIBOSOMAL PROTEIN S12 METHYLTHIOTRANSFERASE ACCESSORY FACTOR YCAO"/>
    <property type="match status" value="1"/>
</dbReference>
<dbReference type="RefSeq" id="WP_207139893.1">
    <property type="nucleotide sequence ID" value="NZ_JAEKJZ010000001.1"/>
</dbReference>
<dbReference type="EMBL" id="JAEKJZ010000001">
    <property type="protein sequence ID" value="MBN9670406.1"/>
    <property type="molecule type" value="Genomic_DNA"/>
</dbReference>
<dbReference type="PROSITE" id="PS51664">
    <property type="entry name" value="YCAO"/>
    <property type="match status" value="1"/>
</dbReference>
<name>A0A939IZU1_9HYPH</name>
<dbReference type="Proteomes" id="UP000664096">
    <property type="component" value="Unassembled WGS sequence"/>
</dbReference>
<dbReference type="InterPro" id="IPR003776">
    <property type="entry name" value="YcaO-like_dom"/>
</dbReference>
<dbReference type="Gene3D" id="3.30.1330.230">
    <property type="match status" value="1"/>
</dbReference>
<dbReference type="PANTHER" id="PTHR37809:SF1">
    <property type="entry name" value="RIBOSOMAL PROTEIN S12 METHYLTHIOTRANSFERASE ACCESSORY FACTOR YCAO"/>
    <property type="match status" value="1"/>
</dbReference>
<protein>
    <submittedName>
        <fullName evidence="2">YcaO-like family protein</fullName>
    </submittedName>
</protein>
<dbReference type="AlphaFoldDB" id="A0A939IZU1"/>
<evidence type="ECO:0000313" key="3">
    <source>
        <dbReference type="Proteomes" id="UP000664096"/>
    </source>
</evidence>
<reference evidence="2" key="1">
    <citation type="submission" date="2020-12" db="EMBL/GenBank/DDBJ databases">
        <title>Oil enriched cultivation method for isolating marine PHA-producing bacteria.</title>
        <authorList>
            <person name="Zheng W."/>
            <person name="Yu S."/>
            <person name="Huang Y."/>
        </authorList>
    </citation>
    <scope>NUCLEOTIDE SEQUENCE</scope>
    <source>
        <strain evidence="2">SY-2-12</strain>
    </source>
</reference>
<comment type="caution">
    <text evidence="2">The sequence shown here is derived from an EMBL/GenBank/DDBJ whole genome shotgun (WGS) entry which is preliminary data.</text>
</comment>